<dbReference type="EMBL" id="JAEAOA010000175">
    <property type="protein sequence ID" value="KAK3586464.1"/>
    <property type="molecule type" value="Genomic_DNA"/>
</dbReference>
<name>A0AAE0S777_9BIVA</name>
<proteinExistence type="predicted"/>
<gene>
    <name evidence="1" type="ORF">CHS0354_001849</name>
</gene>
<keyword evidence="2" id="KW-1185">Reference proteome</keyword>
<evidence type="ECO:0000313" key="1">
    <source>
        <dbReference type="EMBL" id="KAK3586464.1"/>
    </source>
</evidence>
<dbReference type="AlphaFoldDB" id="A0AAE0S777"/>
<reference evidence="1" key="2">
    <citation type="journal article" date="2021" name="Genome Biol. Evol.">
        <title>Developing a high-quality reference genome for a parasitic bivalve with doubly uniparental inheritance (Bivalvia: Unionida).</title>
        <authorList>
            <person name="Smith C.H."/>
        </authorList>
    </citation>
    <scope>NUCLEOTIDE SEQUENCE</scope>
    <source>
        <strain evidence="1">CHS0354</strain>
        <tissue evidence="1">Mantle</tissue>
    </source>
</reference>
<organism evidence="1 2">
    <name type="scientific">Potamilus streckersoni</name>
    <dbReference type="NCBI Taxonomy" id="2493646"/>
    <lineage>
        <taxon>Eukaryota</taxon>
        <taxon>Metazoa</taxon>
        <taxon>Spiralia</taxon>
        <taxon>Lophotrochozoa</taxon>
        <taxon>Mollusca</taxon>
        <taxon>Bivalvia</taxon>
        <taxon>Autobranchia</taxon>
        <taxon>Heteroconchia</taxon>
        <taxon>Palaeoheterodonta</taxon>
        <taxon>Unionida</taxon>
        <taxon>Unionoidea</taxon>
        <taxon>Unionidae</taxon>
        <taxon>Ambleminae</taxon>
        <taxon>Lampsilini</taxon>
        <taxon>Potamilus</taxon>
    </lineage>
</organism>
<accession>A0AAE0S777</accession>
<reference evidence="1" key="3">
    <citation type="submission" date="2023-05" db="EMBL/GenBank/DDBJ databases">
        <authorList>
            <person name="Smith C.H."/>
        </authorList>
    </citation>
    <scope>NUCLEOTIDE SEQUENCE</scope>
    <source>
        <strain evidence="1">CHS0354</strain>
        <tissue evidence="1">Mantle</tissue>
    </source>
</reference>
<reference evidence="1" key="1">
    <citation type="journal article" date="2021" name="Genome Biol. Evol.">
        <title>A High-Quality Reference Genome for a Parasitic Bivalve with Doubly Uniparental Inheritance (Bivalvia: Unionida).</title>
        <authorList>
            <person name="Smith C.H."/>
        </authorList>
    </citation>
    <scope>NUCLEOTIDE SEQUENCE</scope>
    <source>
        <strain evidence="1">CHS0354</strain>
    </source>
</reference>
<comment type="caution">
    <text evidence="1">The sequence shown here is derived from an EMBL/GenBank/DDBJ whole genome shotgun (WGS) entry which is preliminary data.</text>
</comment>
<protein>
    <submittedName>
        <fullName evidence="1">Uncharacterized protein</fullName>
    </submittedName>
</protein>
<sequence length="61" mass="6941">MVQYSARFCHAGGYDDDHNDNDDTRVQSYMQLKVKAIKNTSKNPVNNSRVAPVNKFIYSTS</sequence>
<dbReference type="Proteomes" id="UP001195483">
    <property type="component" value="Unassembled WGS sequence"/>
</dbReference>
<evidence type="ECO:0000313" key="2">
    <source>
        <dbReference type="Proteomes" id="UP001195483"/>
    </source>
</evidence>